<keyword evidence="9" id="KW-0624">Polysaccharide degradation</keyword>
<name>A0ABT3CSL6_9BACT</name>
<dbReference type="PROSITE" id="PS51760">
    <property type="entry name" value="GH10_2"/>
    <property type="match status" value="1"/>
</dbReference>
<evidence type="ECO:0000256" key="1">
    <source>
        <dbReference type="ARBA" id="ARBA00000681"/>
    </source>
</evidence>
<protein>
    <recommendedName>
        <fullName evidence="3">endo-1,4-beta-xylanase</fullName>
        <ecNumber evidence="3">3.2.1.8</ecNumber>
    </recommendedName>
</protein>
<accession>A0ABT3CSL6</accession>
<keyword evidence="5" id="KW-0732">Signal</keyword>
<dbReference type="RefSeq" id="WP_264137413.1">
    <property type="nucleotide sequence ID" value="NZ_JAOYOD010000001.1"/>
</dbReference>
<dbReference type="PANTHER" id="PTHR31490">
    <property type="entry name" value="GLYCOSYL HYDROLASE"/>
    <property type="match status" value="1"/>
</dbReference>
<evidence type="ECO:0000313" key="12">
    <source>
        <dbReference type="EMBL" id="MCV9386602.1"/>
    </source>
</evidence>
<dbReference type="EMBL" id="JAOYOD010000001">
    <property type="protein sequence ID" value="MCV9386602.1"/>
    <property type="molecule type" value="Genomic_DNA"/>
</dbReference>
<sequence length="421" mass="48072">MIKNYWTKHLLTTSLTVFTLLFYLPSHSQIIQWDNCGKFLGNISQGSNNSDWTQYWNQVTPENGGKWGSVERERDVMNWTDLDKAYKLAKDNGLLFKQHVFAWGNQQPSWIETLTEEEQLAEIEEWIMAYCERYPDTDFIEVVNEPINDPPFGSTNGNYANALGGRGDTGYDWIIKAFELAKEHCPNAALMINEYNLLNSENNRYDYSKIIGLLTERELIDAVGAQGHAFTVKDMTAEDMTTAINDLAKHGLPVYITELDIDGPGENTQLEKYKEIFPAIWEHPSVAGVTLWGYRQGTMWREDAYIMNSNGTERSALTWLKDYITPYNSVCEGYDPPLNTGFNTKATLIYPNPISNGSLHVQSDKAIEKLTIRNISGQKMLEYRPHQLTQKIELEIDLPAGLYLVKIEGPSLSEERRLVIK</sequence>
<evidence type="ECO:0000256" key="5">
    <source>
        <dbReference type="ARBA" id="ARBA00022729"/>
    </source>
</evidence>
<evidence type="ECO:0000256" key="6">
    <source>
        <dbReference type="ARBA" id="ARBA00022801"/>
    </source>
</evidence>
<evidence type="ECO:0000256" key="10">
    <source>
        <dbReference type="PROSITE-ProRule" id="PRU10061"/>
    </source>
</evidence>
<comment type="catalytic activity">
    <reaction evidence="1">
        <text>Endohydrolysis of (1-&gt;4)-beta-D-xylosidic linkages in xylans.</text>
        <dbReference type="EC" id="3.2.1.8"/>
    </reaction>
</comment>
<feature type="domain" description="GH10" evidence="11">
    <location>
        <begin position="37"/>
        <end position="323"/>
    </location>
</feature>
<dbReference type="Pfam" id="PF00331">
    <property type="entry name" value="Glyco_hydro_10"/>
    <property type="match status" value="1"/>
</dbReference>
<dbReference type="Proteomes" id="UP001300692">
    <property type="component" value="Unassembled WGS sequence"/>
</dbReference>
<dbReference type="PROSITE" id="PS00591">
    <property type="entry name" value="GH10_1"/>
    <property type="match status" value="1"/>
</dbReference>
<reference evidence="12 13" key="1">
    <citation type="submission" date="2022-10" db="EMBL/GenBank/DDBJ databases">
        <title>Comparative genomics and taxonomic characterization of three novel marine species of genus Reichenbachiella exhibiting antioxidant and polysaccharide degradation activities.</title>
        <authorList>
            <person name="Muhammad N."/>
            <person name="Lee Y.-J."/>
            <person name="Ko J."/>
            <person name="Kim S.-G."/>
        </authorList>
    </citation>
    <scope>NUCLEOTIDE SEQUENCE [LARGE SCALE GENOMIC DNA]</scope>
    <source>
        <strain evidence="12 13">ABR2-5</strain>
    </source>
</reference>
<keyword evidence="8" id="KW-0326">Glycosidase</keyword>
<evidence type="ECO:0000259" key="11">
    <source>
        <dbReference type="PROSITE" id="PS51760"/>
    </source>
</evidence>
<dbReference type="InterPro" id="IPR001000">
    <property type="entry name" value="GH10_dom"/>
</dbReference>
<dbReference type="Gene3D" id="3.20.20.80">
    <property type="entry name" value="Glycosidases"/>
    <property type="match status" value="1"/>
</dbReference>
<evidence type="ECO:0000256" key="7">
    <source>
        <dbReference type="ARBA" id="ARBA00023277"/>
    </source>
</evidence>
<evidence type="ECO:0000313" key="13">
    <source>
        <dbReference type="Proteomes" id="UP001300692"/>
    </source>
</evidence>
<comment type="caution">
    <text evidence="12">The sequence shown here is derived from an EMBL/GenBank/DDBJ whole genome shotgun (WGS) entry which is preliminary data.</text>
</comment>
<dbReference type="SUPFAM" id="SSF51445">
    <property type="entry name" value="(Trans)glycosidases"/>
    <property type="match status" value="1"/>
</dbReference>
<dbReference type="InterPro" id="IPR026444">
    <property type="entry name" value="Secre_tail"/>
</dbReference>
<evidence type="ECO:0000256" key="2">
    <source>
        <dbReference type="ARBA" id="ARBA00007495"/>
    </source>
</evidence>
<evidence type="ECO:0000256" key="3">
    <source>
        <dbReference type="ARBA" id="ARBA00012590"/>
    </source>
</evidence>
<dbReference type="InterPro" id="IPR017853">
    <property type="entry name" value="GH"/>
</dbReference>
<evidence type="ECO:0000256" key="9">
    <source>
        <dbReference type="ARBA" id="ARBA00023326"/>
    </source>
</evidence>
<keyword evidence="6" id="KW-0378">Hydrolase</keyword>
<keyword evidence="13" id="KW-1185">Reference proteome</keyword>
<comment type="similarity">
    <text evidence="2">Belongs to the glycosyl hydrolase 10 (cellulase F) family.</text>
</comment>
<dbReference type="NCBIfam" id="TIGR04183">
    <property type="entry name" value="Por_Secre_tail"/>
    <property type="match status" value="1"/>
</dbReference>
<dbReference type="Pfam" id="PF18962">
    <property type="entry name" value="Por_Secre_tail"/>
    <property type="match status" value="1"/>
</dbReference>
<keyword evidence="7" id="KW-0119">Carbohydrate metabolism</keyword>
<dbReference type="PANTHER" id="PTHR31490:SF88">
    <property type="entry name" value="BETA-XYLANASE"/>
    <property type="match status" value="1"/>
</dbReference>
<feature type="active site" description="Nucleophile" evidence="10">
    <location>
        <position position="258"/>
    </location>
</feature>
<evidence type="ECO:0000256" key="8">
    <source>
        <dbReference type="ARBA" id="ARBA00023295"/>
    </source>
</evidence>
<gene>
    <name evidence="12" type="ORF">N7U62_08010</name>
</gene>
<organism evidence="12 13">
    <name type="scientific">Reichenbachiella ulvae</name>
    <dbReference type="NCBI Taxonomy" id="2980104"/>
    <lineage>
        <taxon>Bacteria</taxon>
        <taxon>Pseudomonadati</taxon>
        <taxon>Bacteroidota</taxon>
        <taxon>Cytophagia</taxon>
        <taxon>Cytophagales</taxon>
        <taxon>Reichenbachiellaceae</taxon>
        <taxon>Reichenbachiella</taxon>
    </lineage>
</organism>
<dbReference type="InterPro" id="IPR044846">
    <property type="entry name" value="GH10"/>
</dbReference>
<proteinExistence type="inferred from homology"/>
<dbReference type="EC" id="3.2.1.8" evidence="3"/>
<keyword evidence="4" id="KW-0858">Xylan degradation</keyword>
<evidence type="ECO:0000256" key="4">
    <source>
        <dbReference type="ARBA" id="ARBA00022651"/>
    </source>
</evidence>
<dbReference type="SMART" id="SM00633">
    <property type="entry name" value="Glyco_10"/>
    <property type="match status" value="1"/>
</dbReference>
<dbReference type="InterPro" id="IPR031158">
    <property type="entry name" value="GH10_AS"/>
</dbReference>